<evidence type="ECO:0000256" key="1">
    <source>
        <dbReference type="ARBA" id="ARBA00012825"/>
    </source>
</evidence>
<feature type="domain" description="ATPase AAA-3" evidence="5">
    <location>
        <begin position="60"/>
        <end position="190"/>
    </location>
</feature>
<evidence type="ECO:0000259" key="5">
    <source>
        <dbReference type="Pfam" id="PF07726"/>
    </source>
</evidence>
<dbReference type="Pfam" id="PF17863">
    <property type="entry name" value="AAA_lid_2"/>
    <property type="match status" value="1"/>
</dbReference>
<evidence type="ECO:0000259" key="6">
    <source>
        <dbReference type="Pfam" id="PF17863"/>
    </source>
</evidence>
<keyword evidence="8" id="KW-1185">Reference proteome</keyword>
<dbReference type="FunFam" id="3.40.50.300:FF:000640">
    <property type="entry name" value="MoxR family ATPase"/>
    <property type="match status" value="1"/>
</dbReference>
<keyword evidence="2" id="KW-0547">Nucleotide-binding</keyword>
<dbReference type="PANTHER" id="PTHR42759">
    <property type="entry name" value="MOXR FAMILY PROTEIN"/>
    <property type="match status" value="1"/>
</dbReference>
<dbReference type="EMBL" id="CASHTH010000883">
    <property type="protein sequence ID" value="CAI8008657.1"/>
    <property type="molecule type" value="Genomic_DNA"/>
</dbReference>
<dbReference type="SUPFAM" id="SSF52540">
    <property type="entry name" value="P-loop containing nucleoside triphosphate hydrolases"/>
    <property type="match status" value="1"/>
</dbReference>
<gene>
    <name evidence="7" type="ORF">GBAR_LOCUS5921</name>
</gene>
<dbReference type="Proteomes" id="UP001174909">
    <property type="component" value="Unassembled WGS sequence"/>
</dbReference>
<evidence type="ECO:0000256" key="4">
    <source>
        <dbReference type="ARBA" id="ARBA00023444"/>
    </source>
</evidence>
<dbReference type="AlphaFoldDB" id="A0AA35REH6"/>
<dbReference type="EC" id="6.6.1.1" evidence="1"/>
<name>A0AA35REH6_GEOBA</name>
<organism evidence="7 8">
    <name type="scientific">Geodia barretti</name>
    <name type="common">Barrett's horny sponge</name>
    <dbReference type="NCBI Taxonomy" id="519541"/>
    <lineage>
        <taxon>Eukaryota</taxon>
        <taxon>Metazoa</taxon>
        <taxon>Porifera</taxon>
        <taxon>Demospongiae</taxon>
        <taxon>Heteroscleromorpha</taxon>
        <taxon>Tetractinellida</taxon>
        <taxon>Astrophorina</taxon>
        <taxon>Geodiidae</taxon>
        <taxon>Geodia</taxon>
    </lineage>
</organism>
<evidence type="ECO:0000256" key="3">
    <source>
        <dbReference type="ARBA" id="ARBA00022840"/>
    </source>
</evidence>
<feature type="domain" description="ChlI/MoxR AAA lid" evidence="6">
    <location>
        <begin position="253"/>
        <end position="325"/>
    </location>
</feature>
<reference evidence="7" key="1">
    <citation type="submission" date="2023-03" db="EMBL/GenBank/DDBJ databases">
        <authorList>
            <person name="Steffen K."/>
            <person name="Cardenas P."/>
        </authorList>
    </citation>
    <scope>NUCLEOTIDE SEQUENCE</scope>
</reference>
<sequence>MFLYNRHRRSRRIWDWESHLQEFDSVRDLAQRIIDNVERVIVGKSAAVELGVVALMCQGHALIEDVPGVGKTMLARSIARSVGCMFKRIQFTPDLLPTDVTGVSIYNQQTGEFQFRAGPIISQLVLADEVNRATPKTQSAMLEAMDERQVTVEGITHRLPSPFMVMATQNPVEYEGTFPLPEAQLDRFLLIVRLGYPTIEEELEIVNRQETSHPIDTLRPVAEADEIINLQRKIREIYVDDLVKRYIVNLVNATRTHQDIALGASPRASLALFRGGQAVALIRGRDYVLPDDVKELAVPMLSHRMIVTAGARMRAVGSQEIVEQILEETAVPGGGARAGAAG</sequence>
<protein>
    <recommendedName>
        <fullName evidence="1">magnesium chelatase</fullName>
        <ecNumber evidence="1">6.6.1.1</ecNumber>
    </recommendedName>
</protein>
<dbReference type="InterPro" id="IPR050764">
    <property type="entry name" value="CbbQ/NirQ/NorQ/GpvN"/>
</dbReference>
<dbReference type="Pfam" id="PF07726">
    <property type="entry name" value="AAA_3"/>
    <property type="match status" value="1"/>
</dbReference>
<evidence type="ECO:0000313" key="7">
    <source>
        <dbReference type="EMBL" id="CAI8008657.1"/>
    </source>
</evidence>
<dbReference type="InterPro" id="IPR011703">
    <property type="entry name" value="ATPase_AAA-3"/>
</dbReference>
<dbReference type="GO" id="GO:0016887">
    <property type="term" value="F:ATP hydrolysis activity"/>
    <property type="evidence" value="ECO:0007669"/>
    <property type="project" value="InterPro"/>
</dbReference>
<dbReference type="PIRSF" id="PIRSF002849">
    <property type="entry name" value="AAA_ATPase_chaperone_MoxR_prd"/>
    <property type="match status" value="1"/>
</dbReference>
<dbReference type="Gene3D" id="3.40.50.300">
    <property type="entry name" value="P-loop containing nucleotide triphosphate hydrolases"/>
    <property type="match status" value="1"/>
</dbReference>
<comment type="pathway">
    <text evidence="4">Porphyrin-containing compound metabolism.</text>
</comment>
<dbReference type="InterPro" id="IPR027417">
    <property type="entry name" value="P-loop_NTPase"/>
</dbReference>
<evidence type="ECO:0000313" key="8">
    <source>
        <dbReference type="Proteomes" id="UP001174909"/>
    </source>
</evidence>
<keyword evidence="3" id="KW-0067">ATP-binding</keyword>
<accession>A0AA35REH6</accession>
<comment type="caution">
    <text evidence="7">The sequence shown here is derived from an EMBL/GenBank/DDBJ whole genome shotgun (WGS) entry which is preliminary data.</text>
</comment>
<evidence type="ECO:0000256" key="2">
    <source>
        <dbReference type="ARBA" id="ARBA00022741"/>
    </source>
</evidence>
<dbReference type="PANTHER" id="PTHR42759:SF5">
    <property type="entry name" value="METHANOL DEHYDROGENASE REGULATOR"/>
    <property type="match status" value="1"/>
</dbReference>
<dbReference type="GO" id="GO:0005524">
    <property type="term" value="F:ATP binding"/>
    <property type="evidence" value="ECO:0007669"/>
    <property type="project" value="UniProtKB-KW"/>
</dbReference>
<proteinExistence type="predicted"/>
<dbReference type="Gene3D" id="1.10.8.80">
    <property type="entry name" value="Magnesium chelatase subunit I, C-Terminal domain"/>
    <property type="match status" value="1"/>
</dbReference>
<dbReference type="InterPro" id="IPR041628">
    <property type="entry name" value="ChlI/MoxR_AAA_lid"/>
</dbReference>
<dbReference type="GO" id="GO:0016851">
    <property type="term" value="F:magnesium chelatase activity"/>
    <property type="evidence" value="ECO:0007669"/>
    <property type="project" value="UniProtKB-EC"/>
</dbReference>